<evidence type="ECO:0000313" key="4">
    <source>
        <dbReference type="Proteomes" id="UP000184330"/>
    </source>
</evidence>
<reference evidence="3 4" key="1">
    <citation type="submission" date="2016-03" db="EMBL/GenBank/DDBJ databases">
        <authorList>
            <person name="Ploux O."/>
        </authorList>
    </citation>
    <scope>NUCLEOTIDE SEQUENCE [LARGE SCALE GENOMIC DNA]</scope>
    <source>
        <strain evidence="3 4">UAMH 11012</strain>
    </source>
</reference>
<dbReference type="SUPFAM" id="SSF52833">
    <property type="entry name" value="Thioredoxin-like"/>
    <property type="match status" value="1"/>
</dbReference>
<evidence type="ECO:0000256" key="1">
    <source>
        <dbReference type="ARBA" id="ARBA00038208"/>
    </source>
</evidence>
<dbReference type="EMBL" id="FJOG01000015">
    <property type="protein sequence ID" value="CZR60278.1"/>
    <property type="molecule type" value="Genomic_DNA"/>
</dbReference>
<dbReference type="AlphaFoldDB" id="A0A1L7X5H9"/>
<dbReference type="Pfam" id="PF06999">
    <property type="entry name" value="Suc_Fer-like"/>
    <property type="match status" value="1"/>
</dbReference>
<dbReference type="Proteomes" id="UP000184330">
    <property type="component" value="Unassembled WGS sequence"/>
</dbReference>
<dbReference type="OrthoDB" id="10253744at2759"/>
<evidence type="ECO:0000256" key="2">
    <source>
        <dbReference type="ARBA" id="ARBA00040895"/>
    </source>
</evidence>
<dbReference type="PANTHER" id="PTHR31902:SF7">
    <property type="entry name" value="ALTERED INHERITANCE OF MITOCHONDRIA PROTEIN 32"/>
    <property type="match status" value="1"/>
</dbReference>
<name>A0A1L7X5H9_9HELO</name>
<dbReference type="InterPro" id="IPR036249">
    <property type="entry name" value="Thioredoxin-like_sf"/>
</dbReference>
<dbReference type="PANTHER" id="PTHR31902">
    <property type="entry name" value="ACTIN PATCHES DISTAL PROTEIN 1"/>
    <property type="match status" value="1"/>
</dbReference>
<keyword evidence="4" id="KW-1185">Reference proteome</keyword>
<organism evidence="3 4">
    <name type="scientific">Phialocephala subalpina</name>
    <dbReference type="NCBI Taxonomy" id="576137"/>
    <lineage>
        <taxon>Eukaryota</taxon>
        <taxon>Fungi</taxon>
        <taxon>Dikarya</taxon>
        <taxon>Ascomycota</taxon>
        <taxon>Pezizomycotina</taxon>
        <taxon>Leotiomycetes</taxon>
        <taxon>Helotiales</taxon>
        <taxon>Mollisiaceae</taxon>
        <taxon>Phialocephala</taxon>
        <taxon>Phialocephala fortinii species complex</taxon>
    </lineage>
</organism>
<dbReference type="Gene3D" id="3.40.30.10">
    <property type="entry name" value="Glutaredoxin"/>
    <property type="match status" value="1"/>
</dbReference>
<dbReference type="STRING" id="576137.A0A1L7X5H9"/>
<evidence type="ECO:0000313" key="3">
    <source>
        <dbReference type="EMBL" id="CZR60278.1"/>
    </source>
</evidence>
<proteinExistence type="inferred from homology"/>
<dbReference type="CDD" id="cd03062">
    <property type="entry name" value="TRX_Fd_Sucrase"/>
    <property type="match status" value="1"/>
</dbReference>
<accession>A0A1L7X5H9</accession>
<protein>
    <recommendedName>
        <fullName evidence="2">Altered inheritance of mitochondria protein 32</fullName>
    </recommendedName>
</protein>
<dbReference type="InterPro" id="IPR009737">
    <property type="entry name" value="Aim32/Apd1-like"/>
</dbReference>
<sequence length="304" mass="33247">MPPLPDGLEIDHSKPLNGTMAAYAEQVVICTGKDDWLSRIEDENSGDNLAADIKELMGRGGMYSDPYHHVSITNSSFPSSIPSRSEIQTTSTYLFPSFKYVPFLPRVSFDSVQALVKGYLLPKKLHPAHSNLSPIHKDRLTRNEDQGRFLPGVRDVKDVVVLICGHGGRDMRCGVLGPVLREEFEKQLPNGGFQVLKGAVDVGDGRERDMISGSAAEGVPRTARVGLISHIGGHKFAGNVILYIPPGTKTRDGRESELAGCGIWYGRVEPRHVEGIVKETILGGRVIENLFRGGIRQGGEILRL</sequence>
<gene>
    <name evidence="3" type="ORF">PAC_10174</name>
</gene>
<comment type="similarity">
    <text evidence="1">Belongs to the AIM32 family.</text>
</comment>